<dbReference type="Gene3D" id="2.30.29.30">
    <property type="entry name" value="Pleckstrin-homology domain (PH domain)/Phosphotyrosine-binding domain (PTB)"/>
    <property type="match status" value="1"/>
</dbReference>
<keyword evidence="6" id="KW-1185">Reference proteome</keyword>
<evidence type="ECO:0000313" key="6">
    <source>
        <dbReference type="Proteomes" id="UP001318040"/>
    </source>
</evidence>
<dbReference type="PANTHER" id="PTHR14336">
    <property type="entry name" value="TANDEM PH DOMAIN CONTAINING PROTEIN"/>
    <property type="match status" value="1"/>
</dbReference>
<keyword evidence="2 3" id="KW-0727">SH2 domain</keyword>
<dbReference type="Proteomes" id="UP001318040">
    <property type="component" value="Chromosome 8"/>
</dbReference>
<dbReference type="GeneID" id="116940362"/>
<dbReference type="InterPro" id="IPR000980">
    <property type="entry name" value="SH2"/>
</dbReference>
<dbReference type="InterPro" id="IPR011993">
    <property type="entry name" value="PH-like_dom_sf"/>
</dbReference>
<dbReference type="InterPro" id="IPR051707">
    <property type="entry name" value="PI-Interact_SigTrans_Reg"/>
</dbReference>
<dbReference type="SUPFAM" id="SSF50729">
    <property type="entry name" value="PH domain-like"/>
    <property type="match status" value="1"/>
</dbReference>
<dbReference type="PANTHER" id="PTHR14336:SF15">
    <property type="entry name" value="DUAL ADAPTER FOR PHOSPHOTYROSINE AND 3-PHOSPHOTYROSINE AND 3-PHOSPHOINOSITIDE"/>
    <property type="match status" value="1"/>
</dbReference>
<feature type="domain" description="SH2" evidence="4">
    <location>
        <begin position="14"/>
        <end position="107"/>
    </location>
</feature>
<evidence type="ECO:0000259" key="4">
    <source>
        <dbReference type="PROSITE" id="PS50001"/>
    </source>
</evidence>
<dbReference type="CDD" id="cd10573">
    <property type="entry name" value="PH_DAPP1"/>
    <property type="match status" value="1"/>
</dbReference>
<protein>
    <submittedName>
        <fullName evidence="7">Dual adapter for phosphotyrosine and 3-phosphotyrosine and 3-phosphoinositide isoform X2</fullName>
    </submittedName>
</protein>
<dbReference type="SMART" id="SM00252">
    <property type="entry name" value="SH2"/>
    <property type="match status" value="1"/>
</dbReference>
<dbReference type="Pfam" id="PF00017">
    <property type="entry name" value="SH2"/>
    <property type="match status" value="1"/>
</dbReference>
<evidence type="ECO:0000256" key="2">
    <source>
        <dbReference type="ARBA" id="ARBA00022999"/>
    </source>
</evidence>
<proteinExistence type="predicted"/>
<dbReference type="SMART" id="SM00233">
    <property type="entry name" value="PH"/>
    <property type="match status" value="1"/>
</dbReference>
<evidence type="ECO:0000259" key="5">
    <source>
        <dbReference type="PROSITE" id="PS50003"/>
    </source>
</evidence>
<evidence type="ECO:0000313" key="7">
    <source>
        <dbReference type="RefSeq" id="XP_032806015.1"/>
    </source>
</evidence>
<sequence>MGTSVEKELSTFQWYHGTMSRHVAEAMLMQNGQEGSYLFRRGLDGQFVLAARSKDSVRNFQVSWSETRGFSFGFTIFPTVKEFADHLANEPILGSETGGLISLRFPFPREVAEPSFYDPIIVHTAMRSGRTIDDVPTYASSVGTKEGFLNKQGNRVKTWKRRWFTLQRNELKYFKDRKDTEPIKALDLSRCTAVQFDYSREKVNCFCLVFPERTFFLCAKNALEADEWIKLLRWKMNQEQKQRLLRKNKTM</sequence>
<evidence type="ECO:0000256" key="1">
    <source>
        <dbReference type="ARBA" id="ARBA00022553"/>
    </source>
</evidence>
<gene>
    <name evidence="7" type="primary">DAPP1</name>
</gene>
<dbReference type="RefSeq" id="XP_032806015.1">
    <property type="nucleotide sequence ID" value="XM_032950124.1"/>
</dbReference>
<name>A0AAJ7WQA5_PETMA</name>
<feature type="domain" description="PH" evidence="5">
    <location>
        <begin position="142"/>
        <end position="237"/>
    </location>
</feature>
<dbReference type="Gene3D" id="3.30.505.10">
    <property type="entry name" value="SH2 domain"/>
    <property type="match status" value="1"/>
</dbReference>
<dbReference type="PROSITE" id="PS50003">
    <property type="entry name" value="PH_DOMAIN"/>
    <property type="match status" value="1"/>
</dbReference>
<keyword evidence="1" id="KW-0597">Phosphoprotein</keyword>
<dbReference type="Pfam" id="PF00169">
    <property type="entry name" value="PH"/>
    <property type="match status" value="1"/>
</dbReference>
<dbReference type="AlphaFoldDB" id="A0AAJ7WQA5"/>
<accession>A0AAJ7WQA5</accession>
<reference evidence="7" key="1">
    <citation type="submission" date="2025-08" db="UniProtKB">
        <authorList>
            <consortium name="RefSeq"/>
        </authorList>
    </citation>
    <scope>IDENTIFICATION</scope>
    <source>
        <tissue evidence="7">Sperm</tissue>
    </source>
</reference>
<dbReference type="FunFam" id="2.30.29.30:FF:000229">
    <property type="entry name" value="Dual adapter for phosphotyrosine and 3-phosphotyrosine and 3-phosphoinositide"/>
    <property type="match status" value="1"/>
</dbReference>
<dbReference type="InterPro" id="IPR036860">
    <property type="entry name" value="SH2_dom_sf"/>
</dbReference>
<dbReference type="CTD" id="27071"/>
<evidence type="ECO:0000256" key="3">
    <source>
        <dbReference type="PROSITE-ProRule" id="PRU00191"/>
    </source>
</evidence>
<dbReference type="SUPFAM" id="SSF55550">
    <property type="entry name" value="SH2 domain"/>
    <property type="match status" value="1"/>
</dbReference>
<dbReference type="PROSITE" id="PS50001">
    <property type="entry name" value="SH2"/>
    <property type="match status" value="1"/>
</dbReference>
<dbReference type="InterPro" id="IPR001849">
    <property type="entry name" value="PH_domain"/>
</dbReference>
<organism evidence="6 7">
    <name type="scientific">Petromyzon marinus</name>
    <name type="common">Sea lamprey</name>
    <dbReference type="NCBI Taxonomy" id="7757"/>
    <lineage>
        <taxon>Eukaryota</taxon>
        <taxon>Metazoa</taxon>
        <taxon>Chordata</taxon>
        <taxon>Craniata</taxon>
        <taxon>Vertebrata</taxon>
        <taxon>Cyclostomata</taxon>
        <taxon>Hyperoartia</taxon>
        <taxon>Petromyzontiformes</taxon>
        <taxon>Petromyzontidae</taxon>
        <taxon>Petromyzon</taxon>
    </lineage>
</organism>